<dbReference type="AlphaFoldDB" id="A0A4S8IZP9"/>
<dbReference type="InterPro" id="IPR048349">
    <property type="entry name" value="CCDC22_N"/>
</dbReference>
<evidence type="ECO:0000313" key="7">
    <source>
        <dbReference type="Proteomes" id="UP000317650"/>
    </source>
</evidence>
<feature type="compositionally biased region" description="Low complexity" evidence="3">
    <location>
        <begin position="120"/>
        <end position="141"/>
    </location>
</feature>
<keyword evidence="2" id="KW-0175">Coiled coil</keyword>
<evidence type="ECO:0008006" key="8">
    <source>
        <dbReference type="Google" id="ProtNLM"/>
    </source>
</evidence>
<reference evidence="6 7" key="1">
    <citation type="journal article" date="2019" name="Nat. Plants">
        <title>Genome sequencing of Musa balbisiana reveals subgenome evolution and function divergence in polyploid bananas.</title>
        <authorList>
            <person name="Yao X."/>
        </authorList>
    </citation>
    <scope>NUCLEOTIDE SEQUENCE [LARGE SCALE GENOMIC DNA]</scope>
    <source>
        <strain evidence="7">cv. DH-PKW</strain>
        <tissue evidence="6">Leaves</tissue>
    </source>
</reference>
<proteinExistence type="inferred from homology"/>
<feature type="region of interest" description="Disordered" evidence="3">
    <location>
        <begin position="120"/>
        <end position="146"/>
    </location>
</feature>
<dbReference type="EMBL" id="PYDT01000008">
    <property type="protein sequence ID" value="THU54487.1"/>
    <property type="molecule type" value="Genomic_DNA"/>
</dbReference>
<protein>
    <recommendedName>
        <fullName evidence="8">Coiled-coil domain-containing protein 22 homolog</fullName>
    </recommendedName>
</protein>
<dbReference type="GO" id="GO:0097602">
    <property type="term" value="F:cullin family protein binding"/>
    <property type="evidence" value="ECO:0007669"/>
    <property type="project" value="TreeGrafter"/>
</dbReference>
<evidence type="ECO:0000259" key="4">
    <source>
        <dbReference type="Pfam" id="PF05667"/>
    </source>
</evidence>
<feature type="domain" description="CCDC22 coiled-coil" evidence="4">
    <location>
        <begin position="242"/>
        <end position="521"/>
    </location>
</feature>
<gene>
    <name evidence="6" type="ORF">C4D60_Mb10t25600</name>
</gene>
<comment type="similarity">
    <text evidence="1">Belongs to the CCDC22 family.</text>
</comment>
<dbReference type="Proteomes" id="UP000317650">
    <property type="component" value="Chromosome 10"/>
</dbReference>
<dbReference type="Pfam" id="PF05667">
    <property type="entry name" value="CCDC22_CC"/>
    <property type="match status" value="1"/>
</dbReference>
<evidence type="ECO:0000256" key="1">
    <source>
        <dbReference type="ARBA" id="ARBA00006438"/>
    </source>
</evidence>
<evidence type="ECO:0000313" key="6">
    <source>
        <dbReference type="EMBL" id="THU54487.1"/>
    </source>
</evidence>
<dbReference type="PANTHER" id="PTHR15668:SF4">
    <property type="entry name" value="COILED-COIL DOMAIN-CONTAINING PROTEIN 22"/>
    <property type="match status" value="1"/>
</dbReference>
<organism evidence="6 7">
    <name type="scientific">Musa balbisiana</name>
    <name type="common">Banana</name>
    <dbReference type="NCBI Taxonomy" id="52838"/>
    <lineage>
        <taxon>Eukaryota</taxon>
        <taxon>Viridiplantae</taxon>
        <taxon>Streptophyta</taxon>
        <taxon>Embryophyta</taxon>
        <taxon>Tracheophyta</taxon>
        <taxon>Spermatophyta</taxon>
        <taxon>Magnoliopsida</taxon>
        <taxon>Liliopsida</taxon>
        <taxon>Zingiberales</taxon>
        <taxon>Musaceae</taxon>
        <taxon>Musa</taxon>
    </lineage>
</organism>
<comment type="caution">
    <text evidence="6">The sequence shown here is derived from an EMBL/GenBank/DDBJ whole genome shotgun (WGS) entry which is preliminary data.</text>
</comment>
<accession>A0A4S8IZP9</accession>
<keyword evidence="7" id="KW-1185">Reference proteome</keyword>
<evidence type="ECO:0000259" key="5">
    <source>
        <dbReference type="Pfam" id="PF21674"/>
    </source>
</evidence>
<evidence type="ECO:0000256" key="3">
    <source>
        <dbReference type="SAM" id="MobiDB-lite"/>
    </source>
</evidence>
<dbReference type="Pfam" id="PF21674">
    <property type="entry name" value="CCDC22_N"/>
    <property type="match status" value="1"/>
</dbReference>
<dbReference type="GO" id="GO:2000060">
    <property type="term" value="P:positive regulation of ubiquitin-dependent protein catabolic process"/>
    <property type="evidence" value="ECO:0007669"/>
    <property type="project" value="TreeGrafter"/>
</dbReference>
<dbReference type="PANTHER" id="PTHR15668">
    <property type="entry name" value="JM1 PROTEIN"/>
    <property type="match status" value="1"/>
</dbReference>
<dbReference type="InterPro" id="IPR048348">
    <property type="entry name" value="CCDC22_CC"/>
</dbReference>
<sequence length="550" mass="61941">MDEAEEILLSSLRSSGVSLPSGLSATSFSIKSLSPDALVSVCAQSLRLIRGAASVSLPTSIPDAAAERFKVCADVAAVIKSIGYKDDLSFHQFLYPTNEESYKLLRFLVERLSESILNTGASDDTTTSAASDSTLASGDSSNGTSKLLTEWPNKMYESRDIHDFPCTSGRSDKELREISDIDVTEVNTHGLLGAGAVPGPLEESDDAGSLYGHRKCDIEIHCKEGNVGYVSEQLRNSIEVCANKENTVQEDSECIVELEQTLASLQLEKLTLRNETECLKDQEKSLKEKTQSKVFEIQGLEAEYELLKAAVKMAFDDRHSIELCLKELNEQAEARRGNLVKLEMQWNPLKGTAEVRPLLLEQSMHAQKPELQERLLKLKEIEQVTEATVSEIHRREVEHAELIVELDKLPKVPSRKYYIDRVTEITKNSWKQDTDLHRILKEIREVQLESNSIQERLHRTYAVVEETVFRDAKNDPVGRQAYRLLTSIHDIFEQIVEKIRATDKARNEGAEHEKKLAAISSRNFDIQKLQADLDSIRKENELLEQQLHHN</sequence>
<feature type="coiled-coil region" evidence="2">
    <location>
        <begin position="255"/>
        <end position="345"/>
    </location>
</feature>
<dbReference type="InterPro" id="IPR008530">
    <property type="entry name" value="CCDC22"/>
</dbReference>
<dbReference type="STRING" id="52838.A0A4S8IZP9"/>
<evidence type="ECO:0000256" key="2">
    <source>
        <dbReference type="SAM" id="Coils"/>
    </source>
</evidence>
<feature type="domain" description="CCDC22 N-terminal" evidence="5">
    <location>
        <begin position="1"/>
        <end position="113"/>
    </location>
</feature>
<name>A0A4S8IZP9_MUSBA</name>